<evidence type="ECO:0000259" key="4">
    <source>
        <dbReference type="PROSITE" id="PS50009"/>
    </source>
</evidence>
<dbReference type="PANTHER" id="PTHR23113">
    <property type="entry name" value="GUANINE NUCLEOTIDE EXCHANGE FACTOR"/>
    <property type="match status" value="1"/>
</dbReference>
<feature type="domain" description="N-terminal Ras-GEF" evidence="5">
    <location>
        <begin position="425"/>
        <end position="554"/>
    </location>
</feature>
<dbReference type="GO" id="GO:0007265">
    <property type="term" value="P:Ras protein signal transduction"/>
    <property type="evidence" value="ECO:0007669"/>
    <property type="project" value="TreeGrafter"/>
</dbReference>
<dbReference type="SMART" id="SM00147">
    <property type="entry name" value="RasGEF"/>
    <property type="match status" value="1"/>
</dbReference>
<dbReference type="InterPro" id="IPR000651">
    <property type="entry name" value="Ras-like_Gua-exchang_fac_N"/>
</dbReference>
<dbReference type="EMBL" id="MVGC01000633">
    <property type="protein sequence ID" value="RJE18060.1"/>
    <property type="molecule type" value="Genomic_DNA"/>
</dbReference>
<dbReference type="OrthoDB" id="28357at2759"/>
<proteinExistence type="predicted"/>
<feature type="region of interest" description="Disordered" evidence="3">
    <location>
        <begin position="914"/>
        <end position="933"/>
    </location>
</feature>
<dbReference type="GO" id="GO:0005085">
    <property type="term" value="F:guanyl-nucleotide exchange factor activity"/>
    <property type="evidence" value="ECO:0007669"/>
    <property type="project" value="UniProtKB-KW"/>
</dbReference>
<dbReference type="PROSITE" id="PS50212">
    <property type="entry name" value="RASGEF_NTER"/>
    <property type="match status" value="1"/>
</dbReference>
<keyword evidence="7" id="KW-1185">Reference proteome</keyword>
<dbReference type="InterPro" id="IPR027417">
    <property type="entry name" value="P-loop_NTPase"/>
</dbReference>
<feature type="compositionally biased region" description="Basic and acidic residues" evidence="3">
    <location>
        <begin position="39"/>
        <end position="50"/>
    </location>
</feature>
<dbReference type="Gene3D" id="3.40.50.300">
    <property type="entry name" value="P-loop containing nucleotide triphosphate hydrolases"/>
    <property type="match status" value="1"/>
</dbReference>
<evidence type="ECO:0000259" key="5">
    <source>
        <dbReference type="PROSITE" id="PS50212"/>
    </source>
</evidence>
<dbReference type="InterPro" id="IPR001895">
    <property type="entry name" value="RASGEF_cat_dom"/>
</dbReference>
<feature type="region of interest" description="Disordered" evidence="3">
    <location>
        <begin position="94"/>
        <end position="124"/>
    </location>
</feature>
<dbReference type="CDD" id="cd06224">
    <property type="entry name" value="REM"/>
    <property type="match status" value="1"/>
</dbReference>
<feature type="compositionally biased region" description="Polar residues" evidence="3">
    <location>
        <begin position="101"/>
        <end position="110"/>
    </location>
</feature>
<evidence type="ECO:0000313" key="6">
    <source>
        <dbReference type="EMBL" id="RJE18060.1"/>
    </source>
</evidence>
<keyword evidence="1 2" id="KW-0344">Guanine-nucleotide releasing factor</keyword>
<feature type="domain" description="Ras-GEF" evidence="4">
    <location>
        <begin position="680"/>
        <end position="918"/>
    </location>
</feature>
<dbReference type="Proteomes" id="UP000266188">
    <property type="component" value="Unassembled WGS sequence"/>
</dbReference>
<dbReference type="Pfam" id="PF00618">
    <property type="entry name" value="RasGEF_N"/>
    <property type="match status" value="1"/>
</dbReference>
<evidence type="ECO:0000256" key="1">
    <source>
        <dbReference type="ARBA" id="ARBA00022658"/>
    </source>
</evidence>
<dbReference type="Pfam" id="PF00617">
    <property type="entry name" value="RasGEF"/>
    <property type="match status" value="1"/>
</dbReference>
<dbReference type="STRING" id="2070753.A0A3A2Z5U8"/>
<dbReference type="InterPro" id="IPR036964">
    <property type="entry name" value="RASGEF_cat_dom_sf"/>
</dbReference>
<feature type="region of interest" description="Disordered" evidence="3">
    <location>
        <begin position="39"/>
        <end position="64"/>
    </location>
</feature>
<evidence type="ECO:0000256" key="3">
    <source>
        <dbReference type="SAM" id="MobiDB-lite"/>
    </source>
</evidence>
<dbReference type="Gene3D" id="1.10.840.10">
    <property type="entry name" value="Ras guanine-nucleotide exchange factors catalytic domain"/>
    <property type="match status" value="1"/>
</dbReference>
<evidence type="ECO:0008006" key="8">
    <source>
        <dbReference type="Google" id="ProtNLM"/>
    </source>
</evidence>
<reference evidence="7" key="1">
    <citation type="submission" date="2017-02" db="EMBL/GenBank/DDBJ databases">
        <authorList>
            <person name="Tafer H."/>
            <person name="Lopandic K."/>
        </authorList>
    </citation>
    <scope>NUCLEOTIDE SEQUENCE [LARGE SCALE GENOMIC DNA]</scope>
    <source>
        <strain evidence="7">CBS 366.77</strain>
    </source>
</reference>
<dbReference type="CDD" id="cd00882">
    <property type="entry name" value="Ras_like_GTPase"/>
    <property type="match status" value="1"/>
</dbReference>
<dbReference type="PROSITE" id="PS50009">
    <property type="entry name" value="RASGEF_CAT"/>
    <property type="match status" value="1"/>
</dbReference>
<evidence type="ECO:0000256" key="2">
    <source>
        <dbReference type="PROSITE-ProRule" id="PRU00168"/>
    </source>
</evidence>
<dbReference type="AlphaFoldDB" id="A0A3A2Z5U8"/>
<sequence length="933" mass="104154">MDKLSRLISVVGSIVLLAIPLLEYNCCLDRVPNHGIRSARRERAASDRGQEIPTTIPKRPSLQNRTLSAPAGGLYKLNPSTVATDEGNKVRQPLIEEDEVQSPTSGNLSRSHAPKTGDEASSKPRYPRVVIGIVGGDKVGKTTFITAALDLKSPPSSRSITKKVSLDGSVYMVCLLEIPSREIFIDSNGAVTWPRLGPDSSLNIDGLLVLHDTTQPAIFPETIHLLNSLAKSPVPFIVAVSKSDVQDLDGPNDPIMANYEVHKASSESPRSLKWCISLVLRSVIAIKNDLRVSPNQNDPHISGEARVRSETNSPIPHWHHVRASSENPTTVLSGATDSGLRVDGNEANETMLPFNANNSRLTSTVMCLWRQFTASWEESRTFPSCFLCHSSGPDIVDSFLDMDDDKDEPQSTPLSPDPNKEKSNTSSHDAGFTLDELVDRLVSKPNPDPDSKSDSKFQSIFLCLYRKFAPPASLLNSLISRFDRNARTTTNQLELIADQTRLLNIMEQWVSEYPGDLAYPKTKKRLTDFISALERSHYYMPAAKELSAFLPLITEDEDAGWPYGDGDVDGFNSSTETFFDHSGGSSPSLFLSGTTMGDDDTEEEEEDPIYNMKSLDLSTEPPEALANLSNSSLADSPGTIFGQQYTPLSLENARKQAQSLELTPRILLTKVQWRQFMEFPDDDFARELTRIDWIMYSSFRPRDLVQHVSISGPDKDKIKSLQYVNRMIKQFNHVASFVASMILLRDKPKHRARVLEKFMSIAQKLRRLNNYNSLGAVMAGINGTPVHRLSQTRELILPQTEKDFLRLVILMGTQKSHSAYRLAWDNSSTPRIPFLPLHRRDLVSAEEGNRTFVGSEKSRINWRKFEVMGEVVVGLQLSQQNPYPHLNKFEDAERLILDIKLPADEEDLYARSMQVEPSTGGDSGRKKFGWLRS</sequence>
<feature type="region of interest" description="Disordered" evidence="3">
    <location>
        <begin position="581"/>
        <end position="607"/>
    </location>
</feature>
<feature type="compositionally biased region" description="Low complexity" evidence="3">
    <location>
        <begin position="582"/>
        <end position="593"/>
    </location>
</feature>
<feature type="compositionally biased region" description="Acidic residues" evidence="3">
    <location>
        <begin position="597"/>
        <end position="607"/>
    </location>
</feature>
<name>A0A3A2Z5U8_9EURO</name>
<dbReference type="InterPro" id="IPR023578">
    <property type="entry name" value="Ras_GEF_dom_sf"/>
</dbReference>
<evidence type="ECO:0000313" key="7">
    <source>
        <dbReference type="Proteomes" id="UP000266188"/>
    </source>
</evidence>
<organism evidence="6 7">
    <name type="scientific">Aspergillus sclerotialis</name>
    <dbReference type="NCBI Taxonomy" id="2070753"/>
    <lineage>
        <taxon>Eukaryota</taxon>
        <taxon>Fungi</taxon>
        <taxon>Dikarya</taxon>
        <taxon>Ascomycota</taxon>
        <taxon>Pezizomycotina</taxon>
        <taxon>Eurotiomycetes</taxon>
        <taxon>Eurotiomycetidae</taxon>
        <taxon>Eurotiales</taxon>
        <taxon>Aspergillaceae</taxon>
        <taxon>Aspergillus</taxon>
        <taxon>Aspergillus subgen. Polypaecilum</taxon>
    </lineage>
</organism>
<dbReference type="InterPro" id="IPR008937">
    <property type="entry name" value="Ras-like_GEF"/>
</dbReference>
<protein>
    <recommendedName>
        <fullName evidence="8">Ras guanyl-nucleotide exchange factor RasGEF</fullName>
    </recommendedName>
</protein>
<accession>A0A3A2Z5U8</accession>
<gene>
    <name evidence="6" type="ORF">PHISCL_09605</name>
</gene>
<dbReference type="Gene3D" id="1.20.870.10">
    <property type="entry name" value="Son of sevenless (SoS) protein Chain: S domain 1"/>
    <property type="match status" value="1"/>
</dbReference>
<dbReference type="SUPFAM" id="SSF48366">
    <property type="entry name" value="Ras GEF"/>
    <property type="match status" value="1"/>
</dbReference>
<comment type="caution">
    <text evidence="6">The sequence shown here is derived from an EMBL/GenBank/DDBJ whole genome shotgun (WGS) entry which is preliminary data.</text>
</comment>
<dbReference type="PANTHER" id="PTHR23113:SF348">
    <property type="entry name" value="GUANYL-NUCLEOTIDE EXCHANGE FACTOR RASGEF, PUTATIVE (AFU_ORTHOLOGUE AFUA_1G04700)-RELATED"/>
    <property type="match status" value="1"/>
</dbReference>
<feature type="region of interest" description="Disordered" evidence="3">
    <location>
        <begin position="398"/>
        <end position="429"/>
    </location>
</feature>
<dbReference type="SUPFAM" id="SSF52540">
    <property type="entry name" value="P-loop containing nucleoside triphosphate hydrolases"/>
    <property type="match status" value="1"/>
</dbReference>
<dbReference type="GO" id="GO:0005886">
    <property type="term" value="C:plasma membrane"/>
    <property type="evidence" value="ECO:0007669"/>
    <property type="project" value="TreeGrafter"/>
</dbReference>